<dbReference type="STRING" id="197479.BFW38_09975"/>
<accession>A0A1E2VA06</accession>
<feature type="region of interest" description="Disordered" evidence="1">
    <location>
        <begin position="88"/>
        <end position="113"/>
    </location>
</feature>
<protein>
    <submittedName>
        <fullName evidence="2">Uncharacterized protein</fullName>
    </submittedName>
</protein>
<dbReference type="Proteomes" id="UP000094291">
    <property type="component" value="Unassembled WGS sequence"/>
</dbReference>
<dbReference type="RefSeq" id="WP_068998380.1">
    <property type="nucleotide sequence ID" value="NZ_MDTQ01000001.1"/>
</dbReference>
<dbReference type="AlphaFoldDB" id="A0A1E2VA06"/>
<comment type="caution">
    <text evidence="2">The sequence shown here is derived from an EMBL/GenBank/DDBJ whole genome shotgun (WGS) entry which is preliminary data.</text>
</comment>
<gene>
    <name evidence="2" type="ORF">BFW38_09975</name>
</gene>
<organism evidence="2 3">
    <name type="scientific">Terasakiispira papahanaumokuakeensis</name>
    <dbReference type="NCBI Taxonomy" id="197479"/>
    <lineage>
        <taxon>Bacteria</taxon>
        <taxon>Pseudomonadati</taxon>
        <taxon>Pseudomonadota</taxon>
        <taxon>Gammaproteobacteria</taxon>
        <taxon>Oceanospirillales</taxon>
        <taxon>Terasakiispira</taxon>
    </lineage>
</organism>
<proteinExistence type="predicted"/>
<sequence>MALTPQARKRRARQLVGLTLLAELQTGQRNLLTLMLDKATIWSEDRQALRLPPKTEFRDASRSTRKEKRALRLRHAVFRLAERPIPQPRQLVYQKDTYRPVGRRPQDDPESPS</sequence>
<evidence type="ECO:0000313" key="2">
    <source>
        <dbReference type="EMBL" id="ODC03821.1"/>
    </source>
</evidence>
<dbReference type="EMBL" id="MDTQ01000001">
    <property type="protein sequence ID" value="ODC03821.1"/>
    <property type="molecule type" value="Genomic_DNA"/>
</dbReference>
<reference evidence="2 3" key="1">
    <citation type="submission" date="2016-08" db="EMBL/GenBank/DDBJ databases">
        <authorList>
            <person name="Seilhamer J.J."/>
        </authorList>
    </citation>
    <scope>NUCLEOTIDE SEQUENCE [LARGE SCALE GENOMIC DNA]</scope>
    <source>
        <strain evidence="2 3">PH27A</strain>
    </source>
</reference>
<evidence type="ECO:0000313" key="3">
    <source>
        <dbReference type="Proteomes" id="UP000094291"/>
    </source>
</evidence>
<dbReference type="OrthoDB" id="6119303at2"/>
<evidence type="ECO:0000256" key="1">
    <source>
        <dbReference type="SAM" id="MobiDB-lite"/>
    </source>
</evidence>
<keyword evidence="3" id="KW-1185">Reference proteome</keyword>
<name>A0A1E2VA06_9GAMM</name>